<dbReference type="Gene3D" id="3.40.50.1820">
    <property type="entry name" value="alpha/beta hydrolase"/>
    <property type="match status" value="1"/>
</dbReference>
<dbReference type="InterPro" id="IPR029058">
    <property type="entry name" value="AB_hydrolase_fold"/>
</dbReference>
<gene>
    <name evidence="3" type="ORF">ZMTM_04780</name>
</gene>
<organism evidence="3 4">
    <name type="scientific">Methyloradius palustris</name>
    <dbReference type="NCBI Taxonomy" id="2778876"/>
    <lineage>
        <taxon>Bacteria</taxon>
        <taxon>Pseudomonadati</taxon>
        <taxon>Pseudomonadota</taxon>
        <taxon>Betaproteobacteria</taxon>
        <taxon>Nitrosomonadales</taxon>
        <taxon>Methylophilaceae</taxon>
        <taxon>Methyloradius</taxon>
    </lineage>
</organism>
<dbReference type="PANTHER" id="PTHR48081:SF8">
    <property type="entry name" value="ALPHA_BETA HYDROLASE FOLD-3 DOMAIN-CONTAINING PROTEIN-RELATED"/>
    <property type="match status" value="1"/>
</dbReference>
<proteinExistence type="predicted"/>
<dbReference type="InterPro" id="IPR050300">
    <property type="entry name" value="GDXG_lipolytic_enzyme"/>
</dbReference>
<name>A0A8D5GCU0_9PROT</name>
<dbReference type="AlphaFoldDB" id="A0A8D5GCU0"/>
<evidence type="ECO:0000313" key="3">
    <source>
        <dbReference type="EMBL" id="BCM24219.1"/>
    </source>
</evidence>
<keyword evidence="1" id="KW-0378">Hydrolase</keyword>
<dbReference type="InterPro" id="IPR013094">
    <property type="entry name" value="AB_hydrolase_3"/>
</dbReference>
<dbReference type="SUPFAM" id="SSF53474">
    <property type="entry name" value="alpha/beta-Hydrolases"/>
    <property type="match status" value="1"/>
</dbReference>
<sequence>MSTLNTNHHFQEASFHSEASAGDIALRVYDKRATSSATPLVLYFHGGLFNCGKMDDADAIASVLAENTVVVCVDYPLAPKLHFPTTVEVAFEALLWAGKHATKYGAQASKLIVAGDQAGGNLAAAVAMMARDRGLAGKAKLIAQVLINPMLDPNQSTLSMQLAEDCPCRKAWADYLPVSSDAMHPYAAPLLSRRLQSLASALIITADQDPLRDEAEQYAAKLITSGVPVQMRRLRAAKTSLANPACVSFQEAAGIVSQFITDFS</sequence>
<dbReference type="PANTHER" id="PTHR48081">
    <property type="entry name" value="AB HYDROLASE SUPERFAMILY PROTEIN C4A8.06C"/>
    <property type="match status" value="1"/>
</dbReference>
<reference evidence="3" key="1">
    <citation type="journal article" date="2021" name="Arch. Microbiol.">
        <title>Methyloradius palustris gen. nov., sp. nov., a methanol-oxidizing bacterium isolated from snow.</title>
        <authorList>
            <person name="Miyadera T."/>
            <person name="Kojima H."/>
            <person name="Fukui M."/>
        </authorList>
    </citation>
    <scope>NUCLEOTIDE SEQUENCE</scope>
    <source>
        <strain evidence="3">Zm11</strain>
    </source>
</reference>
<evidence type="ECO:0000313" key="4">
    <source>
        <dbReference type="Proteomes" id="UP000826722"/>
    </source>
</evidence>
<dbReference type="KEGG" id="mpau:ZMTM_04780"/>
<evidence type="ECO:0000259" key="2">
    <source>
        <dbReference type="Pfam" id="PF07859"/>
    </source>
</evidence>
<dbReference type="EMBL" id="AP024110">
    <property type="protein sequence ID" value="BCM24219.1"/>
    <property type="molecule type" value="Genomic_DNA"/>
</dbReference>
<dbReference type="RefSeq" id="WP_221764769.1">
    <property type="nucleotide sequence ID" value="NZ_AP024110.1"/>
</dbReference>
<keyword evidence="4" id="KW-1185">Reference proteome</keyword>
<feature type="domain" description="Alpha/beta hydrolase fold-3" evidence="2">
    <location>
        <begin position="41"/>
        <end position="235"/>
    </location>
</feature>
<evidence type="ECO:0000256" key="1">
    <source>
        <dbReference type="ARBA" id="ARBA00022801"/>
    </source>
</evidence>
<accession>A0A8D5GCU0</accession>
<dbReference type="GO" id="GO:0016787">
    <property type="term" value="F:hydrolase activity"/>
    <property type="evidence" value="ECO:0007669"/>
    <property type="project" value="UniProtKB-KW"/>
</dbReference>
<protein>
    <recommendedName>
        <fullName evidence="2">Alpha/beta hydrolase fold-3 domain-containing protein</fullName>
    </recommendedName>
</protein>
<dbReference type="Proteomes" id="UP000826722">
    <property type="component" value="Chromosome"/>
</dbReference>
<dbReference type="Pfam" id="PF07859">
    <property type="entry name" value="Abhydrolase_3"/>
    <property type="match status" value="1"/>
</dbReference>